<keyword evidence="9" id="KW-1185">Reference proteome</keyword>
<dbReference type="RefSeq" id="XP_025404104.1">
    <property type="nucleotide sequence ID" value="XM_025540020.1"/>
</dbReference>
<dbReference type="Proteomes" id="UP000247233">
    <property type="component" value="Unassembled WGS sequence"/>
</dbReference>
<keyword evidence="2 6" id="KW-0812">Transmembrane</keyword>
<dbReference type="InterPro" id="IPR011701">
    <property type="entry name" value="MFS"/>
</dbReference>
<evidence type="ECO:0000256" key="3">
    <source>
        <dbReference type="ARBA" id="ARBA00022989"/>
    </source>
</evidence>
<comment type="caution">
    <text evidence="8">The sequence shown here is derived from an EMBL/GenBank/DDBJ whole genome shotgun (WGS) entry which is preliminary data.</text>
</comment>
<dbReference type="OrthoDB" id="3066029at2759"/>
<feature type="transmembrane region" description="Helical" evidence="6">
    <location>
        <begin position="291"/>
        <end position="309"/>
    </location>
</feature>
<gene>
    <name evidence="8" type="ORF">BO70DRAFT_305760</name>
</gene>
<evidence type="ECO:0000256" key="5">
    <source>
        <dbReference type="SAM" id="MobiDB-lite"/>
    </source>
</evidence>
<feature type="transmembrane region" description="Helical" evidence="6">
    <location>
        <begin position="228"/>
        <end position="248"/>
    </location>
</feature>
<evidence type="ECO:0000259" key="7">
    <source>
        <dbReference type="PROSITE" id="PS50850"/>
    </source>
</evidence>
<protein>
    <submittedName>
        <fullName evidence="8">MFS transporter</fullName>
    </submittedName>
</protein>
<dbReference type="GO" id="GO:0005886">
    <property type="term" value="C:plasma membrane"/>
    <property type="evidence" value="ECO:0007669"/>
    <property type="project" value="TreeGrafter"/>
</dbReference>
<dbReference type="VEuPathDB" id="FungiDB:BO70DRAFT_305760"/>
<dbReference type="EMBL" id="MSFL01000001">
    <property type="protein sequence ID" value="PWY92365.1"/>
    <property type="molecule type" value="Genomic_DNA"/>
</dbReference>
<dbReference type="PANTHER" id="PTHR23502:SF64">
    <property type="entry name" value="TRANSPORTER, PUTATIVE (AFU_ORTHOLOGUE AFUA_3G11760)-RELATED"/>
    <property type="match status" value="1"/>
</dbReference>
<keyword evidence="3 6" id="KW-1133">Transmembrane helix</keyword>
<evidence type="ECO:0000256" key="2">
    <source>
        <dbReference type="ARBA" id="ARBA00022692"/>
    </source>
</evidence>
<organism evidence="8 9">
    <name type="scientific">Aspergillus heteromorphus CBS 117.55</name>
    <dbReference type="NCBI Taxonomy" id="1448321"/>
    <lineage>
        <taxon>Eukaryota</taxon>
        <taxon>Fungi</taxon>
        <taxon>Dikarya</taxon>
        <taxon>Ascomycota</taxon>
        <taxon>Pezizomycotina</taxon>
        <taxon>Eurotiomycetes</taxon>
        <taxon>Eurotiomycetidae</taxon>
        <taxon>Eurotiales</taxon>
        <taxon>Aspergillaceae</taxon>
        <taxon>Aspergillus</taxon>
        <taxon>Aspergillus subgen. Circumdati</taxon>
    </lineage>
</organism>
<feature type="domain" description="Major facilitator superfamily (MFS) profile" evidence="7">
    <location>
        <begin position="74"/>
        <end position="492"/>
    </location>
</feature>
<feature type="transmembrane region" description="Helical" evidence="6">
    <location>
        <begin position="115"/>
        <end position="132"/>
    </location>
</feature>
<feature type="compositionally biased region" description="Polar residues" evidence="5">
    <location>
        <begin position="32"/>
        <end position="50"/>
    </location>
</feature>
<dbReference type="GeneID" id="37062257"/>
<reference evidence="8 9" key="1">
    <citation type="submission" date="2016-12" db="EMBL/GenBank/DDBJ databases">
        <title>The genomes of Aspergillus section Nigri reveals drivers in fungal speciation.</title>
        <authorList>
            <consortium name="DOE Joint Genome Institute"/>
            <person name="Vesth T.C."/>
            <person name="Nybo J."/>
            <person name="Theobald S."/>
            <person name="Brandl J."/>
            <person name="Frisvad J.C."/>
            <person name="Nielsen K.F."/>
            <person name="Lyhne E.K."/>
            <person name="Kogle M.E."/>
            <person name="Kuo A."/>
            <person name="Riley R."/>
            <person name="Clum A."/>
            <person name="Nolan M."/>
            <person name="Lipzen A."/>
            <person name="Salamov A."/>
            <person name="Henrissat B."/>
            <person name="Wiebenga A."/>
            <person name="De Vries R.P."/>
            <person name="Grigoriev I.V."/>
            <person name="Mortensen U.H."/>
            <person name="Andersen M.R."/>
            <person name="Baker S.E."/>
        </authorList>
    </citation>
    <scope>NUCLEOTIDE SEQUENCE [LARGE SCALE GENOMIC DNA]</scope>
    <source>
        <strain evidence="8 9">CBS 117.55</strain>
    </source>
</reference>
<feature type="transmembrane region" description="Helical" evidence="6">
    <location>
        <begin position="199"/>
        <end position="222"/>
    </location>
</feature>
<feature type="transmembrane region" description="Helical" evidence="6">
    <location>
        <begin position="139"/>
        <end position="157"/>
    </location>
</feature>
<dbReference type="InterPro" id="IPR020846">
    <property type="entry name" value="MFS_dom"/>
</dbReference>
<dbReference type="PROSITE" id="PS50850">
    <property type="entry name" value="MFS"/>
    <property type="match status" value="1"/>
</dbReference>
<proteinExistence type="predicted"/>
<feature type="transmembrane region" description="Helical" evidence="6">
    <location>
        <begin position="163"/>
        <end position="187"/>
    </location>
</feature>
<dbReference type="GO" id="GO:0022857">
    <property type="term" value="F:transmembrane transporter activity"/>
    <property type="evidence" value="ECO:0007669"/>
    <property type="project" value="InterPro"/>
</dbReference>
<accession>A0A317X1Y7</accession>
<evidence type="ECO:0000256" key="4">
    <source>
        <dbReference type="ARBA" id="ARBA00023136"/>
    </source>
</evidence>
<dbReference type="AlphaFoldDB" id="A0A317X1Y7"/>
<feature type="transmembrane region" description="Helical" evidence="6">
    <location>
        <begin position="397"/>
        <end position="418"/>
    </location>
</feature>
<sequence>MLDKETLCLSATEAGPDGCHGPGSDYGPPPSISNTLVHSPTRNTDHSWSGDTNTYEEAGAVQYTRFSPARKTILVIILTFCAFLAPVSSTAILAASPEVSSTFKTTGDIIDASNALYLVSMGIAALFWSPLSQVCGRRPVLITSSILFLLFTVATALSPNLEVYFIFRICAAFQGTSFLVIGSSAVGDIYSPMTRASPSAWVLLGGLTGPAIGPFIGGIMVTFRPWRYIFWLLVALNGFAALLIITLFPETLTHKSNTHMKGKPLTQQAAHLWSQISPLRIAHIVFSYPNLFLNSLAAGTLVWNQYALLVPIRYILNPRFNLNSPIEAGLFYLAPGCGYLVGTLLGERWSNLVVRKCIRKRNGLRIPEDRLRACVPFICIGTPVCVLVYGWTVDQEIGGIPVPVIAMFLQGVCQLFCFPCLNSYCLDVMQDQECQGAEVVAANYVFRYFFAAVATGVVLPADQNLGVGWFSTISSVALAAVGVAMWFTAEHGRSWREAVDAKLRAKEEAKGHEMASRNA</sequence>
<dbReference type="Pfam" id="PF07690">
    <property type="entry name" value="MFS_1"/>
    <property type="match status" value="1"/>
</dbReference>
<feature type="transmembrane region" description="Helical" evidence="6">
    <location>
        <begin position="467"/>
        <end position="487"/>
    </location>
</feature>
<comment type="subcellular location">
    <subcellularLocation>
        <location evidence="1">Membrane</location>
        <topology evidence="1">Multi-pass membrane protein</topology>
    </subcellularLocation>
</comment>
<evidence type="ECO:0000256" key="6">
    <source>
        <dbReference type="SAM" id="Phobius"/>
    </source>
</evidence>
<evidence type="ECO:0000256" key="1">
    <source>
        <dbReference type="ARBA" id="ARBA00004141"/>
    </source>
</evidence>
<dbReference type="Gene3D" id="1.20.1250.20">
    <property type="entry name" value="MFS general substrate transporter like domains"/>
    <property type="match status" value="1"/>
</dbReference>
<dbReference type="STRING" id="1448321.A0A317X1Y7"/>
<dbReference type="PANTHER" id="PTHR23502">
    <property type="entry name" value="MAJOR FACILITATOR SUPERFAMILY"/>
    <property type="match status" value="1"/>
</dbReference>
<feature type="transmembrane region" description="Helical" evidence="6">
    <location>
        <begin position="439"/>
        <end position="461"/>
    </location>
</feature>
<feature type="transmembrane region" description="Helical" evidence="6">
    <location>
        <begin position="329"/>
        <end position="350"/>
    </location>
</feature>
<keyword evidence="4 6" id="KW-0472">Membrane</keyword>
<evidence type="ECO:0000313" key="9">
    <source>
        <dbReference type="Proteomes" id="UP000247233"/>
    </source>
</evidence>
<feature type="transmembrane region" description="Helical" evidence="6">
    <location>
        <begin position="371"/>
        <end position="391"/>
    </location>
</feature>
<dbReference type="SUPFAM" id="SSF103473">
    <property type="entry name" value="MFS general substrate transporter"/>
    <property type="match status" value="1"/>
</dbReference>
<dbReference type="InterPro" id="IPR036259">
    <property type="entry name" value="MFS_trans_sf"/>
</dbReference>
<feature type="region of interest" description="Disordered" evidence="5">
    <location>
        <begin position="13"/>
        <end position="50"/>
    </location>
</feature>
<evidence type="ECO:0000313" key="8">
    <source>
        <dbReference type="EMBL" id="PWY92365.1"/>
    </source>
</evidence>
<feature type="transmembrane region" description="Helical" evidence="6">
    <location>
        <begin position="73"/>
        <end position="95"/>
    </location>
</feature>
<name>A0A317X1Y7_9EURO</name>